<organism evidence="2 3">
    <name type="scientific">Rhodoferax lacus</name>
    <dbReference type="NCBI Taxonomy" id="2184758"/>
    <lineage>
        <taxon>Bacteria</taxon>
        <taxon>Pseudomonadati</taxon>
        <taxon>Pseudomonadota</taxon>
        <taxon>Betaproteobacteria</taxon>
        <taxon>Burkholderiales</taxon>
        <taxon>Comamonadaceae</taxon>
        <taxon>Rhodoferax</taxon>
    </lineage>
</organism>
<dbReference type="GO" id="GO:0008168">
    <property type="term" value="F:methyltransferase activity"/>
    <property type="evidence" value="ECO:0007669"/>
    <property type="project" value="UniProtKB-KW"/>
</dbReference>
<dbReference type="EMBL" id="QFZK01000008">
    <property type="protein sequence ID" value="RFO96392.1"/>
    <property type="molecule type" value="Genomic_DNA"/>
</dbReference>
<dbReference type="Proteomes" id="UP000260665">
    <property type="component" value="Unassembled WGS sequence"/>
</dbReference>
<protein>
    <submittedName>
        <fullName evidence="2">SAM-dependent methyltransferase</fullName>
    </submittedName>
</protein>
<gene>
    <name evidence="2" type="ORF">DIC66_13890</name>
</gene>
<evidence type="ECO:0000313" key="2">
    <source>
        <dbReference type="EMBL" id="RFO96392.1"/>
    </source>
</evidence>
<feature type="domain" description="Methyltransferase" evidence="1">
    <location>
        <begin position="48"/>
        <end position="141"/>
    </location>
</feature>
<dbReference type="SUPFAM" id="SSF53335">
    <property type="entry name" value="S-adenosyl-L-methionine-dependent methyltransferases"/>
    <property type="match status" value="1"/>
</dbReference>
<dbReference type="OrthoDB" id="9786503at2"/>
<comment type="caution">
    <text evidence="2">The sequence shown here is derived from an EMBL/GenBank/DDBJ whole genome shotgun (WGS) entry which is preliminary data.</text>
</comment>
<dbReference type="InterPro" id="IPR041698">
    <property type="entry name" value="Methyltransf_25"/>
</dbReference>
<sequence length="215" mass="23696">MTSTNSTPFTDPAQTWNQRFSKDGYVFGTEPNEWLRRQASFWKTGAKILCVADGEGRNSVWLAKQGHQVEAFDISDVGVAKALRLAQESQVSVDYKVASCDDFAWQQNQYDGVVAIFVQFADPELRARLFENMVLSLRPGGSILLLGYTPKQLEYGTGGPSVLSHLYTPAMLREALGALDIQVLEEYETELTEGEGHKGRSAVIGIVAMRSAAAR</sequence>
<dbReference type="InterPro" id="IPR029063">
    <property type="entry name" value="SAM-dependent_MTases_sf"/>
</dbReference>
<proteinExistence type="predicted"/>
<dbReference type="Pfam" id="PF13649">
    <property type="entry name" value="Methyltransf_25"/>
    <property type="match status" value="1"/>
</dbReference>
<dbReference type="Gene3D" id="3.40.50.150">
    <property type="entry name" value="Vaccinia Virus protein VP39"/>
    <property type="match status" value="1"/>
</dbReference>
<dbReference type="RefSeq" id="WP_117178197.1">
    <property type="nucleotide sequence ID" value="NZ_QFZK01000008.1"/>
</dbReference>
<dbReference type="GO" id="GO:0032259">
    <property type="term" value="P:methylation"/>
    <property type="evidence" value="ECO:0007669"/>
    <property type="project" value="UniProtKB-KW"/>
</dbReference>
<evidence type="ECO:0000259" key="1">
    <source>
        <dbReference type="Pfam" id="PF13649"/>
    </source>
</evidence>
<evidence type="ECO:0000313" key="3">
    <source>
        <dbReference type="Proteomes" id="UP000260665"/>
    </source>
</evidence>
<dbReference type="CDD" id="cd02440">
    <property type="entry name" value="AdoMet_MTases"/>
    <property type="match status" value="1"/>
</dbReference>
<accession>A0A3E1RBG2</accession>
<reference evidence="2 3" key="1">
    <citation type="submission" date="2018-05" db="EMBL/GenBank/DDBJ databases">
        <title>Rhodoferax soyangensis sp.nov., isolated from an oligotrophic freshwater lake.</title>
        <authorList>
            <person name="Park M."/>
        </authorList>
    </citation>
    <scope>NUCLEOTIDE SEQUENCE [LARGE SCALE GENOMIC DNA]</scope>
    <source>
        <strain evidence="2 3">IMCC26218</strain>
    </source>
</reference>
<keyword evidence="3" id="KW-1185">Reference proteome</keyword>
<keyword evidence="2" id="KW-0808">Transferase</keyword>
<dbReference type="AlphaFoldDB" id="A0A3E1RBG2"/>
<name>A0A3E1RBG2_9BURK</name>
<keyword evidence="2" id="KW-0489">Methyltransferase</keyword>